<evidence type="ECO:0000256" key="26">
    <source>
        <dbReference type="SAM" id="Phobius"/>
    </source>
</evidence>
<dbReference type="KEGG" id="acz:Acaty_c0477"/>
<dbReference type="EC" id="3.4.16.4" evidence="5"/>
<dbReference type="GO" id="GO:0005886">
    <property type="term" value="C:plasma membrane"/>
    <property type="evidence" value="ECO:0007669"/>
    <property type="project" value="UniProtKB-SubCell"/>
</dbReference>
<dbReference type="InterPro" id="IPR001264">
    <property type="entry name" value="Glyco_trans_51"/>
</dbReference>
<keyword evidence="15" id="KW-0133">Cell shape</keyword>
<dbReference type="InterPro" id="IPR012340">
    <property type="entry name" value="NA-bd_OB-fold"/>
</dbReference>
<evidence type="ECO:0000256" key="13">
    <source>
        <dbReference type="ARBA" id="ARBA00022692"/>
    </source>
</evidence>
<dbReference type="RefSeq" id="WP_038471535.1">
    <property type="nucleotide sequence ID" value="NZ_CP005986.1"/>
</dbReference>
<evidence type="ECO:0000256" key="8">
    <source>
        <dbReference type="ARBA" id="ARBA00022519"/>
    </source>
</evidence>
<dbReference type="Gene3D" id="1.10.3810.10">
    <property type="entry name" value="Biosynthetic peptidoglycan transglycosylase-like"/>
    <property type="match status" value="1"/>
</dbReference>
<dbReference type="GO" id="GO:0008360">
    <property type="term" value="P:regulation of cell shape"/>
    <property type="evidence" value="ECO:0007669"/>
    <property type="project" value="UniProtKB-KW"/>
</dbReference>
<evidence type="ECO:0000256" key="11">
    <source>
        <dbReference type="ARBA" id="ARBA00022676"/>
    </source>
</evidence>
<proteinExistence type="inferred from homology"/>
<comment type="similarity">
    <text evidence="3">In the C-terminal section; belongs to the transpeptidase family.</text>
</comment>
<evidence type="ECO:0000256" key="24">
    <source>
        <dbReference type="ARBA" id="ARBA00044770"/>
    </source>
</evidence>
<dbReference type="GO" id="GO:0009252">
    <property type="term" value="P:peptidoglycan biosynthetic process"/>
    <property type="evidence" value="ECO:0007669"/>
    <property type="project" value="UniProtKB-UniPathway"/>
</dbReference>
<keyword evidence="22" id="KW-0961">Cell wall biogenesis/degradation</keyword>
<evidence type="ECO:0000256" key="4">
    <source>
        <dbReference type="ARBA" id="ARBA00007739"/>
    </source>
</evidence>
<keyword evidence="14 30" id="KW-0378">Hydrolase</keyword>
<dbReference type="Pfam" id="PF00905">
    <property type="entry name" value="Transpeptidase"/>
    <property type="match status" value="1"/>
</dbReference>
<dbReference type="EMBL" id="CP005986">
    <property type="protein sequence ID" value="AIA54365.1"/>
    <property type="molecule type" value="Genomic_DNA"/>
</dbReference>
<evidence type="ECO:0000259" key="29">
    <source>
        <dbReference type="Pfam" id="PF17092"/>
    </source>
</evidence>
<evidence type="ECO:0000256" key="20">
    <source>
        <dbReference type="ARBA" id="ARBA00023251"/>
    </source>
</evidence>
<keyword evidence="20" id="KW-0046">Antibiotic resistance</keyword>
<evidence type="ECO:0000256" key="18">
    <source>
        <dbReference type="ARBA" id="ARBA00022989"/>
    </source>
</evidence>
<feature type="domain" description="Glycosyl transferase family 51" evidence="28">
    <location>
        <begin position="64"/>
        <end position="241"/>
    </location>
</feature>
<evidence type="ECO:0000256" key="25">
    <source>
        <dbReference type="ARBA" id="ARBA00049902"/>
    </source>
</evidence>
<organism evidence="30 31">
    <name type="scientific">Acidithiobacillus caldus (strain ATCC 51756 / DSM 8584 / KU)</name>
    <dbReference type="NCBI Taxonomy" id="637389"/>
    <lineage>
        <taxon>Bacteria</taxon>
        <taxon>Pseudomonadati</taxon>
        <taxon>Pseudomonadota</taxon>
        <taxon>Acidithiobacillia</taxon>
        <taxon>Acidithiobacillales</taxon>
        <taxon>Acidithiobacillaceae</taxon>
        <taxon>Acidithiobacillus</taxon>
    </lineage>
</organism>
<comment type="pathway">
    <text evidence="2">Cell wall biogenesis; peptidoglycan biosynthesis.</text>
</comment>
<evidence type="ECO:0000313" key="30">
    <source>
        <dbReference type="EMBL" id="AIA54365.1"/>
    </source>
</evidence>
<dbReference type="HOGENOM" id="CLU_006354_2_4_6"/>
<dbReference type="GO" id="GO:0046677">
    <property type="term" value="P:response to antibiotic"/>
    <property type="evidence" value="ECO:0007669"/>
    <property type="project" value="UniProtKB-KW"/>
</dbReference>
<evidence type="ECO:0000256" key="3">
    <source>
        <dbReference type="ARBA" id="ARBA00007090"/>
    </source>
</evidence>
<evidence type="ECO:0000256" key="16">
    <source>
        <dbReference type="ARBA" id="ARBA00022968"/>
    </source>
</evidence>
<evidence type="ECO:0000256" key="19">
    <source>
        <dbReference type="ARBA" id="ARBA00023136"/>
    </source>
</evidence>
<dbReference type="eggNOG" id="COG5009">
    <property type="taxonomic scope" value="Bacteria"/>
</dbReference>
<keyword evidence="17" id="KW-0573">Peptidoglycan synthesis</keyword>
<dbReference type="GO" id="GO:0071555">
    <property type="term" value="P:cell wall organization"/>
    <property type="evidence" value="ECO:0007669"/>
    <property type="project" value="UniProtKB-KW"/>
</dbReference>
<keyword evidence="16" id="KW-0735">Signal-anchor</keyword>
<evidence type="ECO:0000256" key="22">
    <source>
        <dbReference type="ARBA" id="ARBA00023316"/>
    </source>
</evidence>
<evidence type="ECO:0000259" key="28">
    <source>
        <dbReference type="Pfam" id="PF00912"/>
    </source>
</evidence>
<name>A0A059ZRT5_ACICK</name>
<evidence type="ECO:0000256" key="5">
    <source>
        <dbReference type="ARBA" id="ARBA00012448"/>
    </source>
</evidence>
<evidence type="ECO:0000256" key="6">
    <source>
        <dbReference type="ARBA" id="ARBA00018638"/>
    </source>
</evidence>
<keyword evidence="8" id="KW-0997">Cell inner membrane</keyword>
<dbReference type="InterPro" id="IPR036950">
    <property type="entry name" value="PBP_transglycosylase"/>
</dbReference>
<dbReference type="GO" id="GO:0008955">
    <property type="term" value="F:peptidoglycan glycosyltransferase activity"/>
    <property type="evidence" value="ECO:0007669"/>
    <property type="project" value="UniProtKB-EC"/>
</dbReference>
<gene>
    <name evidence="30" type="ORF">Acaty_c0477</name>
</gene>
<dbReference type="InterPro" id="IPR023346">
    <property type="entry name" value="Lysozyme-like_dom_sf"/>
</dbReference>
<evidence type="ECO:0000256" key="2">
    <source>
        <dbReference type="ARBA" id="ARBA00004752"/>
    </source>
</evidence>
<keyword evidence="10" id="KW-0645">Protease</keyword>
<dbReference type="AlphaFoldDB" id="A0A059ZRT5"/>
<keyword evidence="18 26" id="KW-1133">Transmembrane helix</keyword>
<comment type="catalytic activity">
    <reaction evidence="25">
        <text>[GlcNAc-(1-&gt;4)-Mur2Ac(oyl-L-Ala-gamma-D-Glu-L-Lys-D-Ala-D-Ala)](n)-di-trans,octa-cis-undecaprenyl diphosphate + beta-D-GlcNAc-(1-&gt;4)-Mur2Ac(oyl-L-Ala-gamma-D-Glu-L-Lys-D-Ala-D-Ala)-di-trans,octa-cis-undecaprenyl diphosphate = [GlcNAc-(1-&gt;4)-Mur2Ac(oyl-L-Ala-gamma-D-Glu-L-Lys-D-Ala-D-Ala)](n+1)-di-trans,octa-cis-undecaprenyl diphosphate + di-trans,octa-cis-undecaprenyl diphosphate + H(+)</text>
        <dbReference type="Rhea" id="RHEA:23708"/>
        <dbReference type="Rhea" id="RHEA-COMP:9602"/>
        <dbReference type="Rhea" id="RHEA-COMP:9603"/>
        <dbReference type="ChEBI" id="CHEBI:15378"/>
        <dbReference type="ChEBI" id="CHEBI:58405"/>
        <dbReference type="ChEBI" id="CHEBI:60033"/>
        <dbReference type="ChEBI" id="CHEBI:78435"/>
        <dbReference type="EC" id="2.4.99.28"/>
    </reaction>
</comment>
<dbReference type="Gene3D" id="2.40.50.140">
    <property type="entry name" value="Nucleic acid-binding proteins"/>
    <property type="match status" value="1"/>
</dbReference>
<evidence type="ECO:0000256" key="7">
    <source>
        <dbReference type="ARBA" id="ARBA00022475"/>
    </source>
</evidence>
<dbReference type="SUPFAM" id="SSF56601">
    <property type="entry name" value="beta-lactamase/transpeptidase-like"/>
    <property type="match status" value="1"/>
</dbReference>
<dbReference type="Gene3D" id="3.40.710.10">
    <property type="entry name" value="DD-peptidase/beta-lactamase superfamily"/>
    <property type="match status" value="1"/>
</dbReference>
<evidence type="ECO:0000256" key="15">
    <source>
        <dbReference type="ARBA" id="ARBA00022960"/>
    </source>
</evidence>
<evidence type="ECO:0000313" key="31">
    <source>
        <dbReference type="Proteomes" id="UP000005522"/>
    </source>
</evidence>
<dbReference type="Proteomes" id="UP000005522">
    <property type="component" value="Chromosome"/>
</dbReference>
<keyword evidence="12 30" id="KW-0808">Transferase</keyword>
<dbReference type="InterPro" id="IPR001460">
    <property type="entry name" value="PCN-bd_Tpept"/>
</dbReference>
<comment type="similarity">
    <text evidence="4">In the N-terminal section; belongs to the glycosyltransferase 51 family.</text>
</comment>
<dbReference type="PANTHER" id="PTHR32282:SF27">
    <property type="entry name" value="PENICILLIN-BINDING PROTEIN 1A"/>
    <property type="match status" value="1"/>
</dbReference>
<evidence type="ECO:0000256" key="9">
    <source>
        <dbReference type="ARBA" id="ARBA00022645"/>
    </source>
</evidence>
<dbReference type="Pfam" id="PF00912">
    <property type="entry name" value="Transgly"/>
    <property type="match status" value="1"/>
</dbReference>
<keyword evidence="21" id="KW-0511">Multifunctional enzyme</keyword>
<dbReference type="SUPFAM" id="SSF53955">
    <property type="entry name" value="Lysozyme-like"/>
    <property type="match status" value="1"/>
</dbReference>
<dbReference type="InterPro" id="IPR031376">
    <property type="entry name" value="PCB_OB"/>
</dbReference>
<dbReference type="GO" id="GO:0008658">
    <property type="term" value="F:penicillin binding"/>
    <property type="evidence" value="ECO:0007669"/>
    <property type="project" value="InterPro"/>
</dbReference>
<accession>A0A059ZRT5</accession>
<dbReference type="EC" id="2.4.99.28" evidence="24"/>
<evidence type="ECO:0000256" key="10">
    <source>
        <dbReference type="ARBA" id="ARBA00022670"/>
    </source>
</evidence>
<keyword evidence="19 26" id="KW-0472">Membrane</keyword>
<evidence type="ECO:0000256" key="17">
    <source>
        <dbReference type="ARBA" id="ARBA00022984"/>
    </source>
</evidence>
<protein>
    <recommendedName>
        <fullName evidence="6">Penicillin-binding protein 1A</fullName>
        <ecNumber evidence="24">2.4.99.28</ecNumber>
        <ecNumber evidence="5">3.4.16.4</ecNumber>
    </recommendedName>
</protein>
<dbReference type="InterPro" id="IPR050396">
    <property type="entry name" value="Glycosyltr_51/Transpeptidase"/>
</dbReference>
<keyword evidence="9" id="KW-0121">Carboxypeptidase</keyword>
<feature type="domain" description="Penicillin-binding protein transpeptidase" evidence="27">
    <location>
        <begin position="462"/>
        <end position="728"/>
    </location>
</feature>
<evidence type="ECO:0000256" key="21">
    <source>
        <dbReference type="ARBA" id="ARBA00023268"/>
    </source>
</evidence>
<keyword evidence="11 30" id="KW-0328">Glycosyltransferase</keyword>
<dbReference type="Pfam" id="PF17092">
    <property type="entry name" value="PCB_OB"/>
    <property type="match status" value="1"/>
</dbReference>
<evidence type="ECO:0000256" key="14">
    <source>
        <dbReference type="ARBA" id="ARBA00022801"/>
    </source>
</evidence>
<evidence type="ECO:0000256" key="12">
    <source>
        <dbReference type="ARBA" id="ARBA00022679"/>
    </source>
</evidence>
<dbReference type="GO" id="GO:0009002">
    <property type="term" value="F:serine-type D-Ala-D-Ala carboxypeptidase activity"/>
    <property type="evidence" value="ECO:0007669"/>
    <property type="project" value="UniProtKB-EC"/>
</dbReference>
<dbReference type="InterPro" id="IPR012338">
    <property type="entry name" value="Beta-lactam/transpept-like"/>
</dbReference>
<dbReference type="GO" id="GO:0006508">
    <property type="term" value="P:proteolysis"/>
    <property type="evidence" value="ECO:0007669"/>
    <property type="project" value="UniProtKB-KW"/>
</dbReference>
<sequence>MGSGVRRLRPWLLWGLLSLVPLFLLVLAGLGVWTYRLWESLPAVHQLEDWHPQEPLRIYADNGQLLEVIGPQLRYALPLQKIPRHLQEAFIAAEDASFYSSNPFYYPVSFPGIARAAWVDLTHLAPVQGASTIPEQVARDFYLSPKKTVTRKVAQILLAYKLAAHLDRQQILDLYLNKIYLGEGAYGVQAAAKTYYGKSVDQLTLGEMATLAGLPAAPSAFNPIASPAAAKARRDYVLRRMARLGFITAAQARAASAEPIRARYHAPASNVAPYATAWIRHWLESHFGADFTYRSGLRVYTSINPVDQRAADRDMATGLENYAMGLDSMDPKAWHGPIAQLHGAALASAVHGTRPPLLPEHDPANLHWAVVLKASARSAELSLQGRQRVTLSLRDVRWVRLPPSGRAPQAVDQVLQRGDLVWLRHYVAAATAGTGNPVWGSKVWHSVPHGGWQLTQIPHVQGALVSLNSHSGGILALMGGFSYELSHFDRALYAYRQPGSGFKPFVYAAAIDAPALLASGHRGYFTPVSLIADTPLVIHLANGQIYAPTNYSRTFSKTPFPIWEDLADSHNVPSVRLLMDVGIPYARAYVERFGIPAKQIPASPSMVLGSGDFTPLQIARAYATFSSGGFLPHPYLIRKILTRNGTQVSLLDCPLGYRPPPKDTVIPPGVAYLLTRMMERVIREGTGVAAQILHRHDLAGKTGTTNHEDNAWFNGYNPDVTTSVWVGYDDNHSMGTWAAGAREALPIWIRYMHTALKPYPDIGFFQPPDVVTARYDPKTGTLVSKDDPKRGSKIGYFLAGYLPPSAKAERRSQLRSFIHALMHIF</sequence>
<dbReference type="GO" id="GO:0030288">
    <property type="term" value="C:outer membrane-bounded periplasmic space"/>
    <property type="evidence" value="ECO:0007669"/>
    <property type="project" value="TreeGrafter"/>
</dbReference>
<evidence type="ECO:0000256" key="23">
    <source>
        <dbReference type="ARBA" id="ARBA00034000"/>
    </source>
</evidence>
<comment type="subcellular location">
    <subcellularLocation>
        <location evidence="1">Cell inner membrane</location>
        <topology evidence="1">Single-pass type II membrane protein</topology>
    </subcellularLocation>
</comment>
<feature type="transmembrane region" description="Helical" evidence="26">
    <location>
        <begin position="12"/>
        <end position="35"/>
    </location>
</feature>
<reference evidence="30 31" key="1">
    <citation type="journal article" date="2009" name="J. Bacteriol.">
        <title>Draft genome sequence of the extremely acidophilic bacterium Acidithiobacillus caldus ATCC 51756 reveals metabolic versatility in the genus Acidithiobacillus.</title>
        <authorList>
            <person name="Valdes J."/>
            <person name="Quatrini R."/>
            <person name="Hallberg K."/>
            <person name="Dopson M."/>
            <person name="Valenzuela P.D."/>
            <person name="Holmes D.S."/>
        </authorList>
    </citation>
    <scope>NUCLEOTIDE SEQUENCE [LARGE SCALE GENOMIC DNA]</scope>
    <source>
        <strain evidence="31">ATCC 51756 / DSM 8584 / KU</strain>
    </source>
</reference>
<dbReference type="PANTHER" id="PTHR32282">
    <property type="entry name" value="BINDING PROTEIN TRANSPEPTIDASE, PUTATIVE-RELATED"/>
    <property type="match status" value="1"/>
</dbReference>
<keyword evidence="13 26" id="KW-0812">Transmembrane</keyword>
<evidence type="ECO:0000259" key="27">
    <source>
        <dbReference type="Pfam" id="PF00905"/>
    </source>
</evidence>
<keyword evidence="7" id="KW-1003">Cell membrane</keyword>
<comment type="catalytic activity">
    <reaction evidence="23">
        <text>Preferential cleavage: (Ac)2-L-Lys-D-Ala-|-D-Ala. Also transpeptidation of peptidyl-alanyl moieties that are N-acyl substituents of D-alanine.</text>
        <dbReference type="EC" id="3.4.16.4"/>
    </reaction>
</comment>
<dbReference type="UniPathway" id="UPA00219"/>
<feature type="domain" description="Penicillin-binding protein OB-like" evidence="29">
    <location>
        <begin position="334"/>
        <end position="460"/>
    </location>
</feature>
<evidence type="ECO:0000256" key="1">
    <source>
        <dbReference type="ARBA" id="ARBA00004249"/>
    </source>
</evidence>